<evidence type="ECO:0000256" key="1">
    <source>
        <dbReference type="SAM" id="Phobius"/>
    </source>
</evidence>
<dbReference type="Proteomes" id="UP001285908">
    <property type="component" value="Unassembled WGS sequence"/>
</dbReference>
<keyword evidence="1" id="KW-0472">Membrane</keyword>
<sequence length="134" mass="15401">MEPHLYTSSFIRFHLLPLCRLSPDYTIPWTVGLATFVFSPQNSIPYHVFTGKVVAEICYMIDDDMMLMRARVFWVSDLMVVGLAIYIITGRLVNFGYQGGRRALSEVSVHLAELVLLCCVIWWSPHSTTHYISR</sequence>
<feature type="transmembrane region" description="Helical" evidence="1">
    <location>
        <begin position="107"/>
        <end position="124"/>
    </location>
</feature>
<evidence type="ECO:0000313" key="2">
    <source>
        <dbReference type="EMBL" id="KAK3494468.1"/>
    </source>
</evidence>
<protein>
    <submittedName>
        <fullName evidence="2">Uncharacterized protein</fullName>
    </submittedName>
</protein>
<comment type="caution">
    <text evidence="2">The sequence shown here is derived from an EMBL/GenBank/DDBJ whole genome shotgun (WGS) entry which is preliminary data.</text>
</comment>
<dbReference type="RefSeq" id="XP_062693897.1">
    <property type="nucleotide sequence ID" value="XM_062836978.1"/>
</dbReference>
<dbReference type="GeneID" id="87874600"/>
<gene>
    <name evidence="2" type="ORF">B0T23DRAFT_376634</name>
</gene>
<feature type="transmembrane region" description="Helical" evidence="1">
    <location>
        <begin position="72"/>
        <end position="95"/>
    </location>
</feature>
<keyword evidence="1" id="KW-1133">Transmembrane helix</keyword>
<reference evidence="2 3" key="1">
    <citation type="journal article" date="2023" name="Mol. Phylogenet. Evol.">
        <title>Genome-scale phylogeny and comparative genomics of the fungal order Sordariales.</title>
        <authorList>
            <person name="Hensen N."/>
            <person name="Bonometti L."/>
            <person name="Westerberg I."/>
            <person name="Brannstrom I.O."/>
            <person name="Guillou S."/>
            <person name="Cros-Aarteil S."/>
            <person name="Calhoun S."/>
            <person name="Haridas S."/>
            <person name="Kuo A."/>
            <person name="Mondo S."/>
            <person name="Pangilinan J."/>
            <person name="Riley R."/>
            <person name="LaButti K."/>
            <person name="Andreopoulos B."/>
            <person name="Lipzen A."/>
            <person name="Chen C."/>
            <person name="Yan M."/>
            <person name="Daum C."/>
            <person name="Ng V."/>
            <person name="Clum A."/>
            <person name="Steindorff A."/>
            <person name="Ohm R.A."/>
            <person name="Martin F."/>
            <person name="Silar P."/>
            <person name="Natvig D.O."/>
            <person name="Lalanne C."/>
            <person name="Gautier V."/>
            <person name="Ament-Velasquez S.L."/>
            <person name="Kruys A."/>
            <person name="Hutchinson M.I."/>
            <person name="Powell A.J."/>
            <person name="Barry K."/>
            <person name="Miller A.N."/>
            <person name="Grigoriev I.V."/>
            <person name="Debuchy R."/>
            <person name="Gladieux P."/>
            <person name="Hiltunen Thoren M."/>
            <person name="Johannesson H."/>
        </authorList>
    </citation>
    <scope>NUCLEOTIDE SEQUENCE [LARGE SCALE GENOMIC DNA]</scope>
    <source>
        <strain evidence="2 3">FGSC 10403</strain>
    </source>
</reference>
<dbReference type="AlphaFoldDB" id="A0AAJ0I9P5"/>
<organism evidence="2 3">
    <name type="scientific">Neurospora hispaniola</name>
    <dbReference type="NCBI Taxonomy" id="588809"/>
    <lineage>
        <taxon>Eukaryota</taxon>
        <taxon>Fungi</taxon>
        <taxon>Dikarya</taxon>
        <taxon>Ascomycota</taxon>
        <taxon>Pezizomycotina</taxon>
        <taxon>Sordariomycetes</taxon>
        <taxon>Sordariomycetidae</taxon>
        <taxon>Sordariales</taxon>
        <taxon>Sordariaceae</taxon>
        <taxon>Neurospora</taxon>
    </lineage>
</organism>
<keyword evidence="1" id="KW-0812">Transmembrane</keyword>
<keyword evidence="3" id="KW-1185">Reference proteome</keyword>
<dbReference type="EMBL" id="JAULSX010000003">
    <property type="protein sequence ID" value="KAK3494468.1"/>
    <property type="molecule type" value="Genomic_DNA"/>
</dbReference>
<evidence type="ECO:0000313" key="3">
    <source>
        <dbReference type="Proteomes" id="UP001285908"/>
    </source>
</evidence>
<proteinExistence type="predicted"/>
<name>A0AAJ0I9P5_9PEZI</name>
<accession>A0AAJ0I9P5</accession>